<keyword evidence="3" id="KW-1185">Reference proteome</keyword>
<reference evidence="3" key="1">
    <citation type="submission" date="2016-10" db="EMBL/GenBank/DDBJ databases">
        <authorList>
            <person name="Varghese N."/>
            <person name="Submissions S."/>
        </authorList>
    </citation>
    <scope>NUCLEOTIDE SEQUENCE [LARGE SCALE GENOMIC DNA]</scope>
    <source>
        <strain evidence="3">DSM 44437</strain>
    </source>
</reference>
<evidence type="ECO:0000259" key="1">
    <source>
        <dbReference type="Pfam" id="PF00149"/>
    </source>
</evidence>
<accession>A0A1H9VKC6</accession>
<dbReference type="Proteomes" id="UP000199503">
    <property type="component" value="Unassembled WGS sequence"/>
</dbReference>
<dbReference type="STRING" id="65499.SAMN04488000_118196"/>
<dbReference type="PANTHER" id="PTHR30337">
    <property type="entry name" value="COMPONENT OF ATP-DEPENDENT DSDNA EXONUCLEASE"/>
    <property type="match status" value="1"/>
</dbReference>
<sequence>MKLLLFADLHLDTRFPSAGPVRRKALRDTLGRIVDLAEETGVDAVLCAGDLYEHERCSPSTAAFLRSSFDCSVPVFLAPGNDDWYGPESVYQQVDWTPNVHVFSSRTMTPVDLADGLTLWGAAHVGPGPARDVLDGFAVTRGGVNLALCHGSAPGDVAITGLDHAFLGHVHTPEHAVDYTFPGNPDPLTPGETGERGAVLCTVHDDGSVSREVFDVSASRSLDWLDSEKAFPLLDFDSVAAERTVRGQFVRDVLADTGLDEAMRGRVLATGLRALEER</sequence>
<evidence type="ECO:0000313" key="3">
    <source>
        <dbReference type="Proteomes" id="UP000199503"/>
    </source>
</evidence>
<protein>
    <submittedName>
        <fullName evidence="2">Calcineurin-like phosphoesterase</fullName>
    </submittedName>
</protein>
<dbReference type="EMBL" id="FOFV01000018">
    <property type="protein sequence ID" value="SES22226.1"/>
    <property type="molecule type" value="Genomic_DNA"/>
</dbReference>
<dbReference type="InterPro" id="IPR050535">
    <property type="entry name" value="DNA_Repair-Maintenance_Comp"/>
</dbReference>
<feature type="domain" description="Calcineurin-like phosphoesterase" evidence="1">
    <location>
        <begin position="1"/>
        <end position="172"/>
    </location>
</feature>
<dbReference type="GO" id="GO:0016787">
    <property type="term" value="F:hydrolase activity"/>
    <property type="evidence" value="ECO:0007669"/>
    <property type="project" value="InterPro"/>
</dbReference>
<dbReference type="AlphaFoldDB" id="A0A1H9VKC6"/>
<dbReference type="PANTHER" id="PTHR30337:SF7">
    <property type="entry name" value="PHOSPHOESTERASE"/>
    <property type="match status" value="1"/>
</dbReference>
<dbReference type="InterPro" id="IPR029052">
    <property type="entry name" value="Metallo-depent_PP-like"/>
</dbReference>
<dbReference type="RefSeq" id="WP_089923245.1">
    <property type="nucleotide sequence ID" value="NZ_FOFV01000018.1"/>
</dbReference>
<evidence type="ECO:0000313" key="2">
    <source>
        <dbReference type="EMBL" id="SES22226.1"/>
    </source>
</evidence>
<proteinExistence type="predicted"/>
<dbReference type="Gene3D" id="3.60.21.10">
    <property type="match status" value="1"/>
</dbReference>
<name>A0A1H9VKC6_9PSEU</name>
<organism evidence="2 3">
    <name type="scientific">Lentzea albida</name>
    <dbReference type="NCBI Taxonomy" id="65499"/>
    <lineage>
        <taxon>Bacteria</taxon>
        <taxon>Bacillati</taxon>
        <taxon>Actinomycetota</taxon>
        <taxon>Actinomycetes</taxon>
        <taxon>Pseudonocardiales</taxon>
        <taxon>Pseudonocardiaceae</taxon>
        <taxon>Lentzea</taxon>
    </lineage>
</organism>
<dbReference type="SUPFAM" id="SSF56300">
    <property type="entry name" value="Metallo-dependent phosphatases"/>
    <property type="match status" value="1"/>
</dbReference>
<dbReference type="OrthoDB" id="9773856at2"/>
<dbReference type="Pfam" id="PF00149">
    <property type="entry name" value="Metallophos"/>
    <property type="match status" value="1"/>
</dbReference>
<gene>
    <name evidence="2" type="ORF">SAMN04488000_118196</name>
</gene>
<dbReference type="InterPro" id="IPR004843">
    <property type="entry name" value="Calcineurin-like_PHP"/>
</dbReference>